<evidence type="ECO:0000313" key="2">
    <source>
        <dbReference type="Proteomes" id="UP001217754"/>
    </source>
</evidence>
<gene>
    <name evidence="1" type="ORF">MJAP1_001127</name>
</gene>
<dbReference type="Proteomes" id="UP001217754">
    <property type="component" value="Chromosome 1"/>
</dbReference>
<name>A0AAF0F192_9BASI</name>
<sequence length="187" mass="20439">MLASALLVSQATAKSSDNKVKCNKILEGPVVLGTSGQSNPSQNLHVHNSSPATNGNAMLGKADKETWAAYWSCTGFDGHNNTSPSKNTYFGQLRVADTWCYTLEPGTHGVQNGLVLEECAWDASEELSKQWIHGSWQDDFFEITPTVTDKSGSSKLYSHVAVHDDFHDTLDFSGKKPTKQTVAIKYQ</sequence>
<proteinExistence type="predicted"/>
<evidence type="ECO:0000313" key="1">
    <source>
        <dbReference type="EMBL" id="WFD38179.1"/>
    </source>
</evidence>
<accession>A0AAF0F192</accession>
<dbReference type="EMBL" id="CP119958">
    <property type="protein sequence ID" value="WFD38179.1"/>
    <property type="molecule type" value="Genomic_DNA"/>
</dbReference>
<dbReference type="AlphaFoldDB" id="A0AAF0F192"/>
<dbReference type="RefSeq" id="XP_060121076.1">
    <property type="nucleotide sequence ID" value="XM_060265093.1"/>
</dbReference>
<dbReference type="GeneID" id="85224776"/>
<keyword evidence="2" id="KW-1185">Reference proteome</keyword>
<reference evidence="1" key="1">
    <citation type="submission" date="2023-03" db="EMBL/GenBank/DDBJ databases">
        <title>Mating type loci evolution in Malassezia.</title>
        <authorList>
            <person name="Coelho M.A."/>
        </authorList>
    </citation>
    <scope>NUCLEOTIDE SEQUENCE</scope>
    <source>
        <strain evidence="1">CBS 9431</strain>
    </source>
</reference>
<protein>
    <submittedName>
        <fullName evidence="1">Uncharacterized protein</fullName>
    </submittedName>
</protein>
<organism evidence="1 2">
    <name type="scientific">Malassezia japonica</name>
    <dbReference type="NCBI Taxonomy" id="223818"/>
    <lineage>
        <taxon>Eukaryota</taxon>
        <taxon>Fungi</taxon>
        <taxon>Dikarya</taxon>
        <taxon>Basidiomycota</taxon>
        <taxon>Ustilaginomycotina</taxon>
        <taxon>Malasseziomycetes</taxon>
        <taxon>Malasseziales</taxon>
        <taxon>Malasseziaceae</taxon>
        <taxon>Malassezia</taxon>
    </lineage>
</organism>